<dbReference type="Proteomes" id="UP001529510">
    <property type="component" value="Unassembled WGS sequence"/>
</dbReference>
<sequence length="91" mass="10349">RSVCLEDAQTAVPRRSDKEHGASETKEKNNNADDGQAERKSKKGAEIQVNQRRFLMRRPSHKACRAVTGNHFYQGWGEKGGKQRQRGKARK</sequence>
<evidence type="ECO:0000256" key="1">
    <source>
        <dbReference type="SAM" id="MobiDB-lite"/>
    </source>
</evidence>
<dbReference type="EMBL" id="JAMKFB020000005">
    <property type="protein sequence ID" value="KAL0192013.1"/>
    <property type="molecule type" value="Genomic_DNA"/>
</dbReference>
<keyword evidence="3" id="KW-1185">Reference proteome</keyword>
<protein>
    <submittedName>
        <fullName evidence="2">Uncharacterized protein</fullName>
    </submittedName>
</protein>
<dbReference type="AlphaFoldDB" id="A0ABD0R142"/>
<reference evidence="2 3" key="1">
    <citation type="submission" date="2024-05" db="EMBL/GenBank/DDBJ databases">
        <title>Genome sequencing and assembly of Indian major carp, Cirrhinus mrigala (Hamilton, 1822).</title>
        <authorList>
            <person name="Mohindra V."/>
            <person name="Chowdhury L.M."/>
            <person name="Lal K."/>
            <person name="Jena J.K."/>
        </authorList>
    </citation>
    <scope>NUCLEOTIDE SEQUENCE [LARGE SCALE GENOMIC DNA]</scope>
    <source>
        <strain evidence="2">CM1030</strain>
        <tissue evidence="2">Blood</tissue>
    </source>
</reference>
<gene>
    <name evidence="2" type="ORF">M9458_010309</name>
</gene>
<feature type="region of interest" description="Disordered" evidence="1">
    <location>
        <begin position="1"/>
        <end position="49"/>
    </location>
</feature>
<name>A0ABD0R142_CIRMR</name>
<proteinExistence type="predicted"/>
<feature type="non-terminal residue" evidence="2">
    <location>
        <position position="1"/>
    </location>
</feature>
<evidence type="ECO:0000313" key="2">
    <source>
        <dbReference type="EMBL" id="KAL0192013.1"/>
    </source>
</evidence>
<organism evidence="2 3">
    <name type="scientific">Cirrhinus mrigala</name>
    <name type="common">Mrigala</name>
    <dbReference type="NCBI Taxonomy" id="683832"/>
    <lineage>
        <taxon>Eukaryota</taxon>
        <taxon>Metazoa</taxon>
        <taxon>Chordata</taxon>
        <taxon>Craniata</taxon>
        <taxon>Vertebrata</taxon>
        <taxon>Euteleostomi</taxon>
        <taxon>Actinopterygii</taxon>
        <taxon>Neopterygii</taxon>
        <taxon>Teleostei</taxon>
        <taxon>Ostariophysi</taxon>
        <taxon>Cypriniformes</taxon>
        <taxon>Cyprinidae</taxon>
        <taxon>Labeoninae</taxon>
        <taxon>Labeonini</taxon>
        <taxon>Cirrhinus</taxon>
    </lineage>
</organism>
<accession>A0ABD0R142</accession>
<feature type="compositionally biased region" description="Basic residues" evidence="1">
    <location>
        <begin position="82"/>
        <end position="91"/>
    </location>
</feature>
<comment type="caution">
    <text evidence="2">The sequence shown here is derived from an EMBL/GenBank/DDBJ whole genome shotgun (WGS) entry which is preliminary data.</text>
</comment>
<evidence type="ECO:0000313" key="3">
    <source>
        <dbReference type="Proteomes" id="UP001529510"/>
    </source>
</evidence>
<feature type="non-terminal residue" evidence="2">
    <location>
        <position position="91"/>
    </location>
</feature>
<feature type="compositionally biased region" description="Basic and acidic residues" evidence="1">
    <location>
        <begin position="14"/>
        <end position="45"/>
    </location>
</feature>
<feature type="region of interest" description="Disordered" evidence="1">
    <location>
        <begin position="71"/>
        <end position="91"/>
    </location>
</feature>